<sequence length="466" mass="50599">MAEAIVAVPLVIGAAGAGLLLAHAFPGATVFPLAIPAIVLAILLAGGRAGVMVIAGYQLLSWYLLVPIRNGVRVHTAGDAVNLVLTTLALLLLLWVAARYQRLKRDTATMAEARAADLQQTQALRDEQAVLDRQLADQDDRLRATRRNLEAIYQASGDGLALCEALFDADGKVGEYQVLEVNRAHAELTAATREQMLSMPVSTIYPPIDPRWFETAEKVLKTGIMHDFDIRSRATGRWLNIRVSRVSDTLFQQTFVDVSERHRLEEQRHALLKEMSHRVMNNFQMIAGFLGIQAAGADPLARDLLKTAQRRVQVLANLHSLLAYTEGDREIDAAAYIRELCGYLGSTFDRPGAIALACEAGDLTLPTDKIVPIGFVISELVTNSAKYAYPEPLSGVIRVSMQAQSAGWVLTISDDGCGITGVKPDKGGGLGTRLVQRFVHQIGAHLTTTSDGGVRHEIRYQPPGAA</sequence>
<dbReference type="InterPro" id="IPR003594">
    <property type="entry name" value="HATPase_dom"/>
</dbReference>
<dbReference type="SUPFAM" id="SSF55874">
    <property type="entry name" value="ATPase domain of HSP90 chaperone/DNA topoisomerase II/histidine kinase"/>
    <property type="match status" value="1"/>
</dbReference>
<comment type="caution">
    <text evidence="10">The sequence shown here is derived from an EMBL/GenBank/DDBJ whole genome shotgun (WGS) entry which is preliminary data.</text>
</comment>
<dbReference type="InterPro" id="IPR036890">
    <property type="entry name" value="HATPase_C_sf"/>
</dbReference>
<dbReference type="Gene3D" id="3.30.450.20">
    <property type="entry name" value="PAS domain"/>
    <property type="match status" value="1"/>
</dbReference>
<gene>
    <name evidence="10" type="ORF">FHS31_001021</name>
</gene>
<protein>
    <recommendedName>
        <fullName evidence="2">histidine kinase</fullName>
        <ecNumber evidence="2">2.7.13.3</ecNumber>
    </recommendedName>
</protein>
<dbReference type="Pfam" id="PF07568">
    <property type="entry name" value="HisKA_2"/>
    <property type="match status" value="1"/>
</dbReference>
<dbReference type="InterPro" id="IPR011495">
    <property type="entry name" value="Sig_transdc_His_kin_sub2_dim/P"/>
</dbReference>
<dbReference type="SUPFAM" id="SSF55785">
    <property type="entry name" value="PYP-like sensor domain (PAS domain)"/>
    <property type="match status" value="1"/>
</dbReference>
<dbReference type="Proteomes" id="UP000727456">
    <property type="component" value="Unassembled WGS sequence"/>
</dbReference>
<dbReference type="Gene3D" id="3.30.565.10">
    <property type="entry name" value="Histidine kinase-like ATPase, C-terminal domain"/>
    <property type="match status" value="1"/>
</dbReference>
<organism evidence="10 11">
    <name type="scientific">Sphingomonas vulcanisoli</name>
    <dbReference type="NCBI Taxonomy" id="1658060"/>
    <lineage>
        <taxon>Bacteria</taxon>
        <taxon>Pseudomonadati</taxon>
        <taxon>Pseudomonadota</taxon>
        <taxon>Alphaproteobacteria</taxon>
        <taxon>Sphingomonadales</taxon>
        <taxon>Sphingomonadaceae</taxon>
        <taxon>Sphingomonas</taxon>
    </lineage>
</organism>
<evidence type="ECO:0000256" key="5">
    <source>
        <dbReference type="ARBA" id="ARBA00022741"/>
    </source>
</evidence>
<keyword evidence="8" id="KW-0472">Membrane</keyword>
<evidence type="ECO:0000256" key="3">
    <source>
        <dbReference type="ARBA" id="ARBA00022553"/>
    </source>
</evidence>
<dbReference type="PANTHER" id="PTHR41523">
    <property type="entry name" value="TWO-COMPONENT SYSTEM SENSOR PROTEIN"/>
    <property type="match status" value="1"/>
</dbReference>
<evidence type="ECO:0000256" key="6">
    <source>
        <dbReference type="ARBA" id="ARBA00022777"/>
    </source>
</evidence>
<keyword evidence="7" id="KW-0067">ATP-binding</keyword>
<feature type="domain" description="Histidine kinase/HSP90-like ATPase" evidence="9">
    <location>
        <begin position="368"/>
        <end position="466"/>
    </location>
</feature>
<feature type="transmembrane region" description="Helical" evidence="8">
    <location>
        <begin position="6"/>
        <end position="25"/>
    </location>
</feature>
<dbReference type="Pfam" id="PF02518">
    <property type="entry name" value="HATPase_c"/>
    <property type="match status" value="1"/>
</dbReference>
<evidence type="ECO:0000256" key="2">
    <source>
        <dbReference type="ARBA" id="ARBA00012438"/>
    </source>
</evidence>
<accession>A0ABX0TT42</accession>
<keyword evidence="8" id="KW-1133">Transmembrane helix</keyword>
<dbReference type="EC" id="2.7.13.3" evidence="2"/>
<evidence type="ECO:0000259" key="9">
    <source>
        <dbReference type="SMART" id="SM00387"/>
    </source>
</evidence>
<keyword evidence="8" id="KW-0812">Transmembrane</keyword>
<evidence type="ECO:0000256" key="8">
    <source>
        <dbReference type="SAM" id="Phobius"/>
    </source>
</evidence>
<evidence type="ECO:0000313" key="11">
    <source>
        <dbReference type="Proteomes" id="UP000727456"/>
    </source>
</evidence>
<keyword evidence="4" id="KW-0808">Transferase</keyword>
<dbReference type="InterPro" id="IPR035965">
    <property type="entry name" value="PAS-like_dom_sf"/>
</dbReference>
<keyword evidence="6 10" id="KW-0418">Kinase</keyword>
<evidence type="ECO:0000256" key="7">
    <source>
        <dbReference type="ARBA" id="ARBA00022840"/>
    </source>
</evidence>
<evidence type="ECO:0000256" key="4">
    <source>
        <dbReference type="ARBA" id="ARBA00022679"/>
    </source>
</evidence>
<dbReference type="PANTHER" id="PTHR41523:SF8">
    <property type="entry name" value="ETHYLENE RESPONSE SENSOR PROTEIN"/>
    <property type="match status" value="1"/>
</dbReference>
<evidence type="ECO:0000256" key="1">
    <source>
        <dbReference type="ARBA" id="ARBA00000085"/>
    </source>
</evidence>
<feature type="transmembrane region" description="Helical" evidence="8">
    <location>
        <begin position="37"/>
        <end position="60"/>
    </location>
</feature>
<evidence type="ECO:0000313" key="10">
    <source>
        <dbReference type="EMBL" id="NIJ07425.1"/>
    </source>
</evidence>
<keyword evidence="11" id="KW-1185">Reference proteome</keyword>
<dbReference type="GO" id="GO:0016301">
    <property type="term" value="F:kinase activity"/>
    <property type="evidence" value="ECO:0007669"/>
    <property type="project" value="UniProtKB-KW"/>
</dbReference>
<dbReference type="SMART" id="SM00387">
    <property type="entry name" value="HATPase_c"/>
    <property type="match status" value="1"/>
</dbReference>
<name>A0ABX0TT42_9SPHN</name>
<dbReference type="EMBL" id="JAAOZC010000002">
    <property type="protein sequence ID" value="NIJ07425.1"/>
    <property type="molecule type" value="Genomic_DNA"/>
</dbReference>
<comment type="catalytic activity">
    <reaction evidence="1">
        <text>ATP + protein L-histidine = ADP + protein N-phospho-L-histidine.</text>
        <dbReference type="EC" id="2.7.13.3"/>
    </reaction>
</comment>
<keyword evidence="5" id="KW-0547">Nucleotide-binding</keyword>
<proteinExistence type="predicted"/>
<dbReference type="RefSeq" id="WP_167072289.1">
    <property type="nucleotide sequence ID" value="NZ_JAAOZC010000002.1"/>
</dbReference>
<keyword evidence="3" id="KW-0597">Phosphoprotein</keyword>
<reference evidence="10 11" key="1">
    <citation type="submission" date="2020-03" db="EMBL/GenBank/DDBJ databases">
        <title>Genomic Encyclopedia of Type Strains, Phase III (KMG-III): the genomes of soil and plant-associated and newly described type strains.</title>
        <authorList>
            <person name="Whitman W."/>
        </authorList>
    </citation>
    <scope>NUCLEOTIDE SEQUENCE [LARGE SCALE GENOMIC DNA]</scope>
    <source>
        <strain evidence="10 11">CECT 8804</strain>
    </source>
</reference>
<feature type="transmembrane region" description="Helical" evidence="8">
    <location>
        <begin position="80"/>
        <end position="98"/>
    </location>
</feature>